<sequence length="230" mass="23370">MIPAQPQGSSRPVLLLGAGGHAKVLLSLLRAIGANVLGVCDPALAAASVTSWRGVDVLGGDEALDQFDVEQVGLVNGIGQVLGSSLRQDMFLKFTARGFHFPALVHPAAWVDASVQLGDGAQVMAGVIIQADTTIGVNAIINTGVRIDHDCIIGGHVHLAPSAVLCGAVNVASESFIGAGSITLPGVSVGKGGIVGAGTTLVKDLPAGQVVMSAPVRINESKYLSRQEKT</sequence>
<evidence type="ECO:0000313" key="6">
    <source>
        <dbReference type="Proteomes" id="UP001106592"/>
    </source>
</evidence>
<evidence type="ECO:0000313" key="5">
    <source>
        <dbReference type="EMBL" id="MBV6285943.1"/>
    </source>
</evidence>
<proteinExistence type="inferred from homology"/>
<feature type="site" description="Increases basicity of active site His" evidence="2">
    <location>
        <position position="150"/>
    </location>
</feature>
<dbReference type="RefSeq" id="WP_217973476.1">
    <property type="nucleotide sequence ID" value="NZ_JAHTBI010000008.1"/>
</dbReference>
<feature type="binding site" evidence="3">
    <location>
        <position position="79"/>
    </location>
    <ligand>
        <name>substrate</name>
    </ligand>
</feature>
<dbReference type="InterPro" id="IPR050179">
    <property type="entry name" value="Trans_hexapeptide_repeat"/>
</dbReference>
<evidence type="ECO:0000259" key="4">
    <source>
        <dbReference type="Pfam" id="PF17836"/>
    </source>
</evidence>
<feature type="domain" description="PglD N-terminal" evidence="4">
    <location>
        <begin position="13"/>
        <end position="80"/>
    </location>
</feature>
<dbReference type="Pfam" id="PF17836">
    <property type="entry name" value="PglD_N"/>
    <property type="match status" value="1"/>
</dbReference>
<evidence type="ECO:0000256" key="3">
    <source>
        <dbReference type="PIRSR" id="PIRSR620019-2"/>
    </source>
</evidence>
<gene>
    <name evidence="5" type="ORF">KUO17_02605</name>
</gene>
<comment type="caution">
    <text evidence="5">The sequence shown here is derived from an EMBL/GenBank/DDBJ whole genome shotgun (WGS) entry which is preliminary data.</text>
</comment>
<dbReference type="Pfam" id="PF14602">
    <property type="entry name" value="Hexapep_2"/>
    <property type="match status" value="2"/>
</dbReference>
<dbReference type="InterPro" id="IPR020019">
    <property type="entry name" value="AcTrfase_PglD-like"/>
</dbReference>
<protein>
    <submittedName>
        <fullName evidence="5">Acetyltransferase</fullName>
    </submittedName>
</protein>
<dbReference type="InterPro" id="IPR041561">
    <property type="entry name" value="PglD_N"/>
</dbReference>
<feature type="active site" description="Proton acceptor" evidence="2">
    <location>
        <position position="149"/>
    </location>
</feature>
<dbReference type="AlphaFoldDB" id="A0A9Q2XFN6"/>
<dbReference type="InterPro" id="IPR001451">
    <property type="entry name" value="Hexapep"/>
</dbReference>
<feature type="binding site" evidence="3">
    <location>
        <position position="158"/>
    </location>
    <ligand>
        <name>acetyl-CoA</name>
        <dbReference type="ChEBI" id="CHEBI:57288"/>
    </ligand>
</feature>
<dbReference type="NCBIfam" id="TIGR03570">
    <property type="entry name" value="NeuD_NnaD"/>
    <property type="match status" value="1"/>
</dbReference>
<keyword evidence="6" id="KW-1185">Reference proteome</keyword>
<name>A0A9Q2XFN6_9PSED</name>
<dbReference type="PANTHER" id="PTHR43300">
    <property type="entry name" value="ACETYLTRANSFERASE"/>
    <property type="match status" value="1"/>
</dbReference>
<reference evidence="5" key="1">
    <citation type="journal article" date="2022" name="Int. J. Syst. Evol. Microbiol.">
        <title>Pseudomonas aegrilactucae sp. nov. and Pseudomonas morbosilactucae sp. nov., pathogens causing bacterial rot of lettuce in Japan.</title>
        <authorList>
            <person name="Sawada H."/>
            <person name="Fujikawa T."/>
            <person name="Satou M."/>
        </authorList>
    </citation>
    <scope>NUCLEOTIDE SEQUENCE</scope>
    <source>
        <strain evidence="5">MAFF 301350</strain>
    </source>
</reference>
<dbReference type="PANTHER" id="PTHR43300:SF7">
    <property type="entry name" value="UDP-N-ACETYLBACILLOSAMINE N-ACETYLTRANSFERASE"/>
    <property type="match status" value="1"/>
</dbReference>
<evidence type="ECO:0000256" key="1">
    <source>
        <dbReference type="ARBA" id="ARBA00007274"/>
    </source>
</evidence>
<organism evidence="5 6">
    <name type="scientific">Pseudomonas aegrilactucae</name>
    <dbReference type="NCBI Taxonomy" id="2854028"/>
    <lineage>
        <taxon>Bacteria</taxon>
        <taxon>Pseudomonadati</taxon>
        <taxon>Pseudomonadota</taxon>
        <taxon>Gammaproteobacteria</taxon>
        <taxon>Pseudomonadales</taxon>
        <taxon>Pseudomonadaceae</taxon>
        <taxon>Pseudomonas</taxon>
    </lineage>
</organism>
<evidence type="ECO:0000256" key="2">
    <source>
        <dbReference type="PIRSR" id="PIRSR620019-1"/>
    </source>
</evidence>
<accession>A0A9Q2XFN6</accession>
<reference evidence="5" key="2">
    <citation type="journal article" date="2023" name="Plant Pathol.">
        <title>Dismantling and reorganizing Pseudomonas marginalis sensu#lato.</title>
        <authorList>
            <person name="Sawada H."/>
            <person name="Fujikawa T."/>
            <person name="Satou M."/>
        </authorList>
    </citation>
    <scope>NUCLEOTIDE SEQUENCE</scope>
    <source>
        <strain evidence="5">MAFF 301350</strain>
    </source>
</reference>
<comment type="similarity">
    <text evidence="1">Belongs to the transferase hexapeptide repeat family.</text>
</comment>
<dbReference type="EMBL" id="JAHTBI010000008">
    <property type="protein sequence ID" value="MBV6285943.1"/>
    <property type="molecule type" value="Genomic_DNA"/>
</dbReference>
<dbReference type="CDD" id="cd03360">
    <property type="entry name" value="LbH_AT_putative"/>
    <property type="match status" value="1"/>
</dbReference>
<dbReference type="Proteomes" id="UP001106592">
    <property type="component" value="Unassembled WGS sequence"/>
</dbReference>